<proteinExistence type="predicted"/>
<dbReference type="AlphaFoldDB" id="A0A5M6ID57"/>
<keyword evidence="1" id="KW-1133">Transmembrane helix</keyword>
<sequence>MDAARDRLQELHDLYALVHLLVDFLAGLTFTVGSVLFFWPATETPAIWLFVIGSVLFMAKPTVRLVHMLHDGRTRRSLERALSDEARSKLARFTPRARTLRM</sequence>
<feature type="domain" description="YrhK" evidence="2">
    <location>
        <begin position="15"/>
        <end position="67"/>
    </location>
</feature>
<evidence type="ECO:0000256" key="1">
    <source>
        <dbReference type="SAM" id="Phobius"/>
    </source>
</evidence>
<feature type="transmembrane region" description="Helical" evidence="1">
    <location>
        <begin position="14"/>
        <end position="39"/>
    </location>
</feature>
<dbReference type="Pfam" id="PF14145">
    <property type="entry name" value="YrhK"/>
    <property type="match status" value="1"/>
</dbReference>
<accession>A0A5M6ID57</accession>
<protein>
    <recommendedName>
        <fullName evidence="2">YrhK domain-containing protein</fullName>
    </recommendedName>
</protein>
<gene>
    <name evidence="3" type="ORF">F1188_08910</name>
</gene>
<organism evidence="3 4">
    <name type="scientific">Roseospira marina</name>
    <dbReference type="NCBI Taxonomy" id="140057"/>
    <lineage>
        <taxon>Bacteria</taxon>
        <taxon>Pseudomonadati</taxon>
        <taxon>Pseudomonadota</taxon>
        <taxon>Alphaproteobacteria</taxon>
        <taxon>Rhodospirillales</taxon>
        <taxon>Rhodospirillaceae</taxon>
        <taxon>Roseospira</taxon>
    </lineage>
</organism>
<dbReference type="EMBL" id="VWPJ01000007">
    <property type="protein sequence ID" value="KAA5605897.1"/>
    <property type="molecule type" value="Genomic_DNA"/>
</dbReference>
<evidence type="ECO:0000313" key="4">
    <source>
        <dbReference type="Proteomes" id="UP000324065"/>
    </source>
</evidence>
<keyword evidence="1" id="KW-0812">Transmembrane</keyword>
<reference evidence="3 4" key="1">
    <citation type="submission" date="2019-09" db="EMBL/GenBank/DDBJ databases">
        <title>Genome sequence of Roseospira marina, one of the more divergent members of the non-sulfur purple photosynthetic bacterial family, the Rhodospirillaceae.</title>
        <authorList>
            <person name="Meyer T."/>
            <person name="Kyndt J."/>
        </authorList>
    </citation>
    <scope>NUCLEOTIDE SEQUENCE [LARGE SCALE GENOMIC DNA]</scope>
    <source>
        <strain evidence="3 4">DSM 15113</strain>
    </source>
</reference>
<dbReference type="InterPro" id="IPR025424">
    <property type="entry name" value="YrhK_domain"/>
</dbReference>
<evidence type="ECO:0000313" key="3">
    <source>
        <dbReference type="EMBL" id="KAA5605897.1"/>
    </source>
</evidence>
<comment type="caution">
    <text evidence="3">The sequence shown here is derived from an EMBL/GenBank/DDBJ whole genome shotgun (WGS) entry which is preliminary data.</text>
</comment>
<evidence type="ECO:0000259" key="2">
    <source>
        <dbReference type="Pfam" id="PF14145"/>
    </source>
</evidence>
<name>A0A5M6ID57_9PROT</name>
<keyword evidence="1" id="KW-0472">Membrane</keyword>
<dbReference type="Proteomes" id="UP000324065">
    <property type="component" value="Unassembled WGS sequence"/>
</dbReference>
<dbReference type="OrthoDB" id="5862062at2"/>
<feature type="transmembrane region" description="Helical" evidence="1">
    <location>
        <begin position="45"/>
        <end position="66"/>
    </location>
</feature>
<keyword evidence="4" id="KW-1185">Reference proteome</keyword>